<feature type="region of interest" description="Disordered" evidence="9">
    <location>
        <begin position="1"/>
        <end position="97"/>
    </location>
</feature>
<keyword evidence="6" id="KW-0804">Transcription</keyword>
<feature type="compositionally biased region" description="Low complexity" evidence="9">
    <location>
        <begin position="39"/>
        <end position="61"/>
    </location>
</feature>
<dbReference type="GO" id="GO:0006364">
    <property type="term" value="P:rRNA processing"/>
    <property type="evidence" value="ECO:0007669"/>
    <property type="project" value="UniProtKB-KW"/>
</dbReference>
<keyword evidence="3" id="KW-0698">rRNA processing</keyword>
<keyword evidence="5" id="KW-0677">Repeat</keyword>
<dbReference type="GO" id="GO:0032040">
    <property type="term" value="C:small-subunit processome"/>
    <property type="evidence" value="ECO:0007669"/>
    <property type="project" value="InterPro"/>
</dbReference>
<keyword evidence="2" id="KW-0690">Ribosome biogenesis</keyword>
<organism evidence="10 11">
    <name type="scientific">Didymella pomorum</name>
    <dbReference type="NCBI Taxonomy" id="749634"/>
    <lineage>
        <taxon>Eukaryota</taxon>
        <taxon>Fungi</taxon>
        <taxon>Dikarya</taxon>
        <taxon>Ascomycota</taxon>
        <taxon>Pezizomycotina</taxon>
        <taxon>Dothideomycetes</taxon>
        <taxon>Pleosporomycetidae</taxon>
        <taxon>Pleosporales</taxon>
        <taxon>Pleosporineae</taxon>
        <taxon>Didymellaceae</taxon>
        <taxon>Didymella</taxon>
    </lineage>
</organism>
<dbReference type="PROSITE" id="PS50082">
    <property type="entry name" value="WD_REPEATS_2"/>
    <property type="match status" value="1"/>
</dbReference>
<evidence type="ECO:0000256" key="5">
    <source>
        <dbReference type="ARBA" id="ARBA00022737"/>
    </source>
</evidence>
<evidence type="ECO:0000256" key="8">
    <source>
        <dbReference type="PROSITE-ProRule" id="PRU00221"/>
    </source>
</evidence>
<dbReference type="EMBL" id="JAPEVA010000003">
    <property type="protein sequence ID" value="KAJ4412268.1"/>
    <property type="molecule type" value="Genomic_DNA"/>
</dbReference>
<dbReference type="GO" id="GO:0003723">
    <property type="term" value="F:RNA binding"/>
    <property type="evidence" value="ECO:0007669"/>
    <property type="project" value="InterPro"/>
</dbReference>
<evidence type="ECO:0000256" key="7">
    <source>
        <dbReference type="ARBA" id="ARBA00023242"/>
    </source>
</evidence>
<keyword evidence="4 8" id="KW-0853">WD repeat</keyword>
<dbReference type="PANTHER" id="PTHR44215">
    <property type="entry name" value="WD REPEAT-CONTAINING PROTEIN 75"/>
    <property type="match status" value="1"/>
</dbReference>
<feature type="region of interest" description="Disordered" evidence="9">
    <location>
        <begin position="517"/>
        <end position="538"/>
    </location>
</feature>
<keyword evidence="7" id="KW-0539">Nucleus</keyword>
<dbReference type="InterPro" id="IPR036322">
    <property type="entry name" value="WD40_repeat_dom_sf"/>
</dbReference>
<dbReference type="GO" id="GO:2000234">
    <property type="term" value="P:positive regulation of rRNA processing"/>
    <property type="evidence" value="ECO:0007669"/>
    <property type="project" value="TreeGrafter"/>
</dbReference>
<proteinExistence type="predicted"/>
<dbReference type="SUPFAM" id="SSF50960">
    <property type="entry name" value="TolB, C-terminal domain"/>
    <property type="match status" value="1"/>
</dbReference>
<evidence type="ECO:0000256" key="6">
    <source>
        <dbReference type="ARBA" id="ARBA00023163"/>
    </source>
</evidence>
<name>A0A9W8ZP17_9PLEO</name>
<evidence type="ECO:0000313" key="11">
    <source>
        <dbReference type="Proteomes" id="UP001140510"/>
    </source>
</evidence>
<dbReference type="InterPro" id="IPR001680">
    <property type="entry name" value="WD40_rpt"/>
</dbReference>
<dbReference type="PANTHER" id="PTHR44215:SF1">
    <property type="entry name" value="WD REPEAT-CONTAINING PROTEIN 75"/>
    <property type="match status" value="1"/>
</dbReference>
<evidence type="ECO:0000313" key="10">
    <source>
        <dbReference type="EMBL" id="KAJ4412268.1"/>
    </source>
</evidence>
<sequence>MADSTPQLKRKREGAEAQRKKAKMAQKKEAGATQELEVAATPTAKSTPKPKQTPQATPKSKNAPTATPKPAKTNAGKDDAASKARAKKPNTKGAKDWSISSAQGGWFLPRDPTFSVDEKFIILATQKALEVYVAETSLLAYKLPVSGSGEVTAYALSTTDSNRVYVAESTGLITLWDWVSRQKIGRWDIGATVRNMTVITHADEDLVYCHEPGKSHVVNVHALRTGAQAATTELKPILKTSLNILDIQVLLEGKFVVVACGDSLMVGKRQKQSKTAVQDFEYVWRELKFAQRLTTFNAFVRNLDEVKDHRDIIDIAIGDVSGVILLFEDILASFAAIESVPKGGKTKADSAETLRPKKLHWHRDAVGSVKWSLDGNYVISGGDETVMTIWQIATGKPQHLPHLTAAIESIVVSPSGSSYGVTLANNSVIVLSTTELEAKTNIVGIQSRRIEIEQLPKNADAESPPASYEIFRPVPLTINPTNPAEVMFPVPSSQPRHRNDGLRAEPYLQTYDLATQHTTSKQALTRNNATDPNLTPEGRRILEPTVTLAQVSHDGEWLATVDEWTPPQADTSYLDEGIPEFKEEERIHRREVYLKIWKRDAQLGQWKLETRLDAPHFFQDISANGKVFDLIADPTAPGFATVGEDHFVRVWRPKTRLRDGLVVRGAEQQGLVTWSLDCSVEISDKLDVLDAGANAQQTLPLRNSRLAFSADGSVIAAAISWASDEDPGVVHLIDANSPIIQRSLTEIDVVALSGLAILDRHLVVVGDSITVWDMVRDQLVYCVPVNTPGIDRFDRVPLVKLAVNETDSTFAVSLPRFENSNARFQRASSTTQVYTPQNAGALWSTKNSSINLALASRQSERGYVTLDSAANIRVISPTSRTSQLPTPPPEDIPQQTTYTQADESMDVEDDDVLTLPAIEDVLSNEDNDAVVVKPEQLQQVFEESGQSHATGSLSALLSAVANLLAALGLVGGGVGFHMGGTELKGYGSQRILKDDDIRDTSKNQKNSANGFLGYGGALTLVNGSPFEWTLNSQTSYQMDTWKWPSVPSEFAMRWFAKDDAGEAYYGITGTSEKFSILGDKPKEYELTISLTDMATKQCPKGSRVGLGFRHDAAVNWIMSIDEDGQWWSNSGTYID</sequence>
<evidence type="ECO:0000256" key="9">
    <source>
        <dbReference type="SAM" id="MobiDB-lite"/>
    </source>
</evidence>
<feature type="compositionally biased region" description="Polar residues" evidence="9">
    <location>
        <begin position="517"/>
        <end position="533"/>
    </location>
</feature>
<keyword evidence="11" id="KW-1185">Reference proteome</keyword>
<dbReference type="SMART" id="SM00320">
    <property type="entry name" value="WD40"/>
    <property type="match status" value="3"/>
</dbReference>
<comment type="caution">
    <text evidence="10">The sequence shown here is derived from an EMBL/GenBank/DDBJ whole genome shotgun (WGS) entry which is preliminary data.</text>
</comment>
<dbReference type="Proteomes" id="UP001140510">
    <property type="component" value="Unassembled WGS sequence"/>
</dbReference>
<evidence type="ECO:0000256" key="3">
    <source>
        <dbReference type="ARBA" id="ARBA00022552"/>
    </source>
</evidence>
<evidence type="ECO:0000256" key="4">
    <source>
        <dbReference type="ARBA" id="ARBA00022574"/>
    </source>
</evidence>
<dbReference type="InterPro" id="IPR053826">
    <property type="entry name" value="WDR75"/>
</dbReference>
<dbReference type="InterPro" id="IPR015943">
    <property type="entry name" value="WD40/YVTN_repeat-like_dom_sf"/>
</dbReference>
<dbReference type="OrthoDB" id="4096at2759"/>
<accession>A0A9W8ZP17</accession>
<dbReference type="AlphaFoldDB" id="A0A9W8ZP17"/>
<feature type="repeat" description="WD" evidence="8">
    <location>
        <begin position="359"/>
        <end position="400"/>
    </location>
</feature>
<comment type="subcellular location">
    <subcellularLocation>
        <location evidence="1">Nucleus</location>
        <location evidence="1">Nucleolus</location>
    </subcellularLocation>
</comment>
<dbReference type="Gene3D" id="2.130.10.10">
    <property type="entry name" value="YVTN repeat-like/Quinoprotein amine dehydrogenase"/>
    <property type="match status" value="2"/>
</dbReference>
<reference evidence="10" key="1">
    <citation type="submission" date="2022-10" db="EMBL/GenBank/DDBJ databases">
        <title>Tapping the CABI collections for fungal endophytes: first genome assemblies for Collariella, Neodidymelliopsis, Ascochyta clinopodiicola, Didymella pomorum, Didymosphaeria variabile, Neocosmospora piperis and Neocucurbitaria cava.</title>
        <authorList>
            <person name="Hill R."/>
        </authorList>
    </citation>
    <scope>NUCLEOTIDE SEQUENCE</scope>
    <source>
        <strain evidence="10">IMI 355091</strain>
    </source>
</reference>
<dbReference type="PROSITE" id="PS50294">
    <property type="entry name" value="WD_REPEATS_REGION"/>
    <property type="match status" value="1"/>
</dbReference>
<evidence type="ECO:0000256" key="1">
    <source>
        <dbReference type="ARBA" id="ARBA00004604"/>
    </source>
</evidence>
<dbReference type="SUPFAM" id="SSF50978">
    <property type="entry name" value="WD40 repeat-like"/>
    <property type="match status" value="1"/>
</dbReference>
<gene>
    <name evidence="10" type="primary">NAN1</name>
    <name evidence="10" type="ORF">N0V91_000737</name>
</gene>
<protein>
    <submittedName>
        <fullName evidence="10">NET1-associated nuclear protein 1</fullName>
    </submittedName>
</protein>
<dbReference type="GO" id="GO:0045943">
    <property type="term" value="P:positive regulation of transcription by RNA polymerase I"/>
    <property type="evidence" value="ECO:0007669"/>
    <property type="project" value="InterPro"/>
</dbReference>
<evidence type="ECO:0000256" key="2">
    <source>
        <dbReference type="ARBA" id="ARBA00022517"/>
    </source>
</evidence>